<keyword evidence="1" id="KW-0812">Transmembrane</keyword>
<dbReference type="HOGENOM" id="CLU_077900_0_0_9"/>
<protein>
    <submittedName>
        <fullName evidence="2">Uncharacterized protein</fullName>
    </submittedName>
</protein>
<accession>Q97FU1</accession>
<dbReference type="RefSeq" id="WP_010965923.1">
    <property type="nucleotide sequence ID" value="NC_003030.1"/>
</dbReference>
<evidence type="ECO:0000256" key="1">
    <source>
        <dbReference type="SAM" id="Phobius"/>
    </source>
</evidence>
<dbReference type="EMBL" id="AE001437">
    <property type="protein sequence ID" value="AAK80582.1"/>
    <property type="molecule type" value="Genomic_DNA"/>
</dbReference>
<dbReference type="PIR" id="C97224">
    <property type="entry name" value="C97224"/>
</dbReference>
<dbReference type="PATRIC" id="fig|272562.8.peg.2824"/>
<dbReference type="OrthoDB" id="1935191at2"/>
<keyword evidence="1" id="KW-0472">Membrane</keyword>
<feature type="transmembrane region" description="Helical" evidence="1">
    <location>
        <begin position="12"/>
        <end position="31"/>
    </location>
</feature>
<dbReference type="GeneID" id="44999103"/>
<keyword evidence="3" id="KW-1185">Reference proteome</keyword>
<organism evidence="2 3">
    <name type="scientific">Clostridium acetobutylicum (strain ATCC 824 / DSM 792 / JCM 1419 / IAM 19013 / LMG 5710 / NBRC 13948 / NRRL B-527 / VKM B-1787 / 2291 / W)</name>
    <dbReference type="NCBI Taxonomy" id="272562"/>
    <lineage>
        <taxon>Bacteria</taxon>
        <taxon>Bacillati</taxon>
        <taxon>Bacillota</taxon>
        <taxon>Clostridia</taxon>
        <taxon>Eubacteriales</taxon>
        <taxon>Clostridiaceae</taxon>
        <taxon>Clostridium</taxon>
    </lineage>
</organism>
<evidence type="ECO:0000313" key="3">
    <source>
        <dbReference type="Proteomes" id="UP000000814"/>
    </source>
</evidence>
<name>Q97FU1_CLOAB</name>
<dbReference type="eggNOG" id="ENOG50334KY">
    <property type="taxonomic scope" value="Bacteria"/>
</dbReference>
<dbReference type="KEGG" id="cac:CA_C2635"/>
<reference evidence="2 3" key="1">
    <citation type="journal article" date="2001" name="J. Bacteriol.">
        <title>Genome sequence and comparative analysis of the solvent-producing bacterium Clostridium acetobutylicum.</title>
        <authorList>
            <person name="Nolling J."/>
            <person name="Breton G."/>
            <person name="Omelchenko M.V."/>
            <person name="Makarova K.S."/>
            <person name="Zeng Q."/>
            <person name="Gibson R."/>
            <person name="Lee H.M."/>
            <person name="Dubois J."/>
            <person name="Qiu D."/>
            <person name="Hitti J."/>
            <person name="Wolf Y.I."/>
            <person name="Tatusov R.L."/>
            <person name="Sabathe F."/>
            <person name="Doucette-Stamm L."/>
            <person name="Soucaille P."/>
            <person name="Daly M.J."/>
            <person name="Bennett G.N."/>
            <person name="Koonin E.V."/>
            <person name="Smith D.R."/>
        </authorList>
    </citation>
    <scope>NUCLEOTIDE SEQUENCE [LARGE SCALE GENOMIC DNA]</scope>
    <source>
        <strain evidence="3">ATCC 824 / DSM 792 / JCM 1419 / LMG 5710 / VKM B-1787</strain>
    </source>
</reference>
<proteinExistence type="predicted"/>
<dbReference type="Proteomes" id="UP000000814">
    <property type="component" value="Chromosome"/>
</dbReference>
<sequence length="315" mass="36592">MKFKIFFLRLKHIYYIILAIVFIVLFTIFLVSRKSIETFNIFTENKIIKKYDVTGDGLKDNIYIKINNNKYSIAVKSKDKIYTLQPSHKLNSLGTYKSYSPLKLILTDVSRDNISELFTQSSENNTNLQHLFIWDKTKFKDILHTTNNIIGFIDVHNNKTPKIISSNFNNNDLVFSNYILVKDKLKPYYCNYPSNFIGKDTISTFINYIQSLPYSSNTKPNDLFHESGKISCFNIIDKLASANRKYVFQDGSFSDSDYDKNGEISDVKWILNFKSTSNLVKEDCKNMSVKLFLKSIGDSKSQFYFKIYSINVISN</sequence>
<dbReference type="STRING" id="272562.CA_C2635"/>
<keyword evidence="1" id="KW-1133">Transmembrane helix</keyword>
<evidence type="ECO:0000313" key="2">
    <source>
        <dbReference type="EMBL" id="AAK80582.1"/>
    </source>
</evidence>
<dbReference type="AlphaFoldDB" id="Q97FU1"/>
<gene>
    <name evidence="2" type="ordered locus">CA_C2635</name>
</gene>